<evidence type="ECO:0000313" key="3">
    <source>
        <dbReference type="Proteomes" id="UP001498398"/>
    </source>
</evidence>
<gene>
    <name evidence="2" type="ORF">VKT23_009638</name>
</gene>
<proteinExistence type="predicted"/>
<name>A0ABR1JGP6_9AGAR</name>
<keyword evidence="1" id="KW-0732">Signal</keyword>
<evidence type="ECO:0000256" key="1">
    <source>
        <dbReference type="SAM" id="SignalP"/>
    </source>
</evidence>
<protein>
    <submittedName>
        <fullName evidence="2">Uncharacterized protein</fullName>
    </submittedName>
</protein>
<feature type="chain" id="PRO_5047207128" evidence="1">
    <location>
        <begin position="20"/>
        <end position="207"/>
    </location>
</feature>
<dbReference type="SUPFAM" id="SSF89372">
    <property type="entry name" value="Fucose-specific lectin"/>
    <property type="match status" value="1"/>
</dbReference>
<dbReference type="Proteomes" id="UP001498398">
    <property type="component" value="Unassembled WGS sequence"/>
</dbReference>
<accession>A0ABR1JGP6</accession>
<evidence type="ECO:0000313" key="2">
    <source>
        <dbReference type="EMBL" id="KAK7459656.1"/>
    </source>
</evidence>
<sequence>MKLFAVLAALLPFLPIALSAPAAEAAQAANAFSVAPIASIAGIQASNGDSRLFYQKSDGSIWSSCVSGHWDSGGKTTCDFQVVPRTEALLNTPLAAVGDTDLNEWHLYFFSATSTVSEYIFQSSAISSTNPSGIRGGTSCTDCITSEAFNAVVAKNRALWAMLENDNGVQKLRVWFVSAGQPNTITEAGKRGTEVWKQIGMPNSTGA</sequence>
<organism evidence="2 3">
    <name type="scientific">Marasmiellus scandens</name>
    <dbReference type="NCBI Taxonomy" id="2682957"/>
    <lineage>
        <taxon>Eukaryota</taxon>
        <taxon>Fungi</taxon>
        <taxon>Dikarya</taxon>
        <taxon>Basidiomycota</taxon>
        <taxon>Agaricomycotina</taxon>
        <taxon>Agaricomycetes</taxon>
        <taxon>Agaricomycetidae</taxon>
        <taxon>Agaricales</taxon>
        <taxon>Marasmiineae</taxon>
        <taxon>Omphalotaceae</taxon>
        <taxon>Marasmiellus</taxon>
    </lineage>
</organism>
<comment type="caution">
    <text evidence="2">The sequence shown here is derived from an EMBL/GenBank/DDBJ whole genome shotgun (WGS) entry which is preliminary data.</text>
</comment>
<keyword evidence="3" id="KW-1185">Reference proteome</keyword>
<feature type="signal peptide" evidence="1">
    <location>
        <begin position="1"/>
        <end position="19"/>
    </location>
</feature>
<reference evidence="2 3" key="1">
    <citation type="submission" date="2024-01" db="EMBL/GenBank/DDBJ databases">
        <title>A draft genome for the cacao thread blight pathogen Marasmiellus scandens.</title>
        <authorList>
            <person name="Baruah I.K."/>
            <person name="Leung J."/>
            <person name="Bukari Y."/>
            <person name="Amoako-Attah I."/>
            <person name="Meinhardt L.W."/>
            <person name="Bailey B.A."/>
            <person name="Cohen S.P."/>
        </authorList>
    </citation>
    <scope>NUCLEOTIDE SEQUENCE [LARGE SCALE GENOMIC DNA]</scope>
    <source>
        <strain evidence="2 3">GH-19</strain>
    </source>
</reference>
<dbReference type="Gene3D" id="2.120.10.70">
    <property type="entry name" value="Fucose-specific lectin"/>
    <property type="match status" value="1"/>
</dbReference>
<dbReference type="EMBL" id="JBANRG010000016">
    <property type="protein sequence ID" value="KAK7459656.1"/>
    <property type="molecule type" value="Genomic_DNA"/>
</dbReference>